<feature type="compositionally biased region" description="Polar residues" evidence="1">
    <location>
        <begin position="1"/>
        <end position="36"/>
    </location>
</feature>
<keyword evidence="3" id="KW-1185">Reference proteome</keyword>
<reference evidence="2 3" key="1">
    <citation type="submission" date="2014-06" db="EMBL/GenBank/DDBJ databases">
        <title>Evolutionary Origins and Diversification of the Mycorrhizal Mutualists.</title>
        <authorList>
            <consortium name="DOE Joint Genome Institute"/>
            <consortium name="Mycorrhizal Genomics Consortium"/>
            <person name="Kohler A."/>
            <person name="Kuo A."/>
            <person name="Nagy L.G."/>
            <person name="Floudas D."/>
            <person name="Copeland A."/>
            <person name="Barry K.W."/>
            <person name="Cichocki N."/>
            <person name="Veneault-Fourrey C."/>
            <person name="LaButti K."/>
            <person name="Lindquist E.A."/>
            <person name="Lipzen A."/>
            <person name="Lundell T."/>
            <person name="Morin E."/>
            <person name="Murat C."/>
            <person name="Riley R."/>
            <person name="Ohm R."/>
            <person name="Sun H."/>
            <person name="Tunlid A."/>
            <person name="Henrissat B."/>
            <person name="Grigoriev I.V."/>
            <person name="Hibbett D.S."/>
            <person name="Martin F."/>
        </authorList>
    </citation>
    <scope>NUCLEOTIDE SEQUENCE [LARGE SCALE GENOMIC DNA]</scope>
    <source>
        <strain evidence="2 3">SS14</strain>
    </source>
</reference>
<evidence type="ECO:0000313" key="3">
    <source>
        <dbReference type="Proteomes" id="UP000054279"/>
    </source>
</evidence>
<protein>
    <submittedName>
        <fullName evidence="2">Uncharacterized protein</fullName>
    </submittedName>
</protein>
<evidence type="ECO:0000256" key="1">
    <source>
        <dbReference type="SAM" id="MobiDB-lite"/>
    </source>
</evidence>
<dbReference type="HOGENOM" id="CLU_178719_0_0_1"/>
<dbReference type="AlphaFoldDB" id="A0A0C9VE38"/>
<proteinExistence type="predicted"/>
<sequence>MHTKTNMSNNNATSNPKDASNSDVCDGPESSTSDVAQINEPPKALYKLNPNVFSVLQLLAHEIQSKQSTPVTKDAVEAFEKQGAEKRKAKAGAR</sequence>
<name>A0A0C9VE38_SPHS4</name>
<feature type="region of interest" description="Disordered" evidence="1">
    <location>
        <begin position="1"/>
        <end position="38"/>
    </location>
</feature>
<dbReference type="Proteomes" id="UP000054279">
    <property type="component" value="Unassembled WGS sequence"/>
</dbReference>
<organism evidence="2 3">
    <name type="scientific">Sphaerobolus stellatus (strain SS14)</name>
    <dbReference type="NCBI Taxonomy" id="990650"/>
    <lineage>
        <taxon>Eukaryota</taxon>
        <taxon>Fungi</taxon>
        <taxon>Dikarya</taxon>
        <taxon>Basidiomycota</taxon>
        <taxon>Agaricomycotina</taxon>
        <taxon>Agaricomycetes</taxon>
        <taxon>Phallomycetidae</taxon>
        <taxon>Geastrales</taxon>
        <taxon>Sphaerobolaceae</taxon>
        <taxon>Sphaerobolus</taxon>
    </lineage>
</organism>
<gene>
    <name evidence="2" type="ORF">M422DRAFT_257502</name>
</gene>
<accession>A0A0C9VE38</accession>
<dbReference type="EMBL" id="KN837150">
    <property type="protein sequence ID" value="KIJ39672.1"/>
    <property type="molecule type" value="Genomic_DNA"/>
</dbReference>
<evidence type="ECO:0000313" key="2">
    <source>
        <dbReference type="EMBL" id="KIJ39672.1"/>
    </source>
</evidence>